<dbReference type="InParanoid" id="A0A317XQD7"/>
<reference evidence="3 4" key="1">
    <citation type="journal article" date="2018" name="Mol. Biol. Evol.">
        <title>Broad Genomic Sampling Reveals a Smut Pathogenic Ancestry of the Fungal Clade Ustilaginomycotina.</title>
        <authorList>
            <person name="Kijpornyongpan T."/>
            <person name="Mondo S.J."/>
            <person name="Barry K."/>
            <person name="Sandor L."/>
            <person name="Lee J."/>
            <person name="Lipzen A."/>
            <person name="Pangilinan J."/>
            <person name="LaButti K."/>
            <person name="Hainaut M."/>
            <person name="Henrissat B."/>
            <person name="Grigoriev I.V."/>
            <person name="Spatafora J.W."/>
            <person name="Aime M.C."/>
        </authorList>
    </citation>
    <scope>NUCLEOTIDE SEQUENCE [LARGE SCALE GENOMIC DNA]</scope>
    <source>
        <strain evidence="3 4">MCA 3645</strain>
    </source>
</reference>
<dbReference type="PANTHER" id="PTHR37331:SF1">
    <property type="entry name" value="YALI0F11671P"/>
    <property type="match status" value="1"/>
</dbReference>
<keyword evidence="4" id="KW-1185">Reference proteome</keyword>
<feature type="compositionally biased region" description="Polar residues" evidence="1">
    <location>
        <begin position="144"/>
        <end position="156"/>
    </location>
</feature>
<feature type="chain" id="PRO_5016412313" evidence="2">
    <location>
        <begin position="21"/>
        <end position="446"/>
    </location>
</feature>
<accession>A0A317XQD7</accession>
<dbReference type="STRING" id="1882483.A0A317XQD7"/>
<feature type="signal peptide" evidence="2">
    <location>
        <begin position="1"/>
        <end position="20"/>
    </location>
</feature>
<evidence type="ECO:0000256" key="1">
    <source>
        <dbReference type="SAM" id="MobiDB-lite"/>
    </source>
</evidence>
<keyword evidence="2" id="KW-0732">Signal</keyword>
<dbReference type="EMBL" id="KZ819192">
    <property type="protein sequence ID" value="PWZ00526.1"/>
    <property type="molecule type" value="Genomic_DNA"/>
</dbReference>
<proteinExistence type="predicted"/>
<name>A0A317XQD7_9BASI</name>
<dbReference type="PANTHER" id="PTHR37331">
    <property type="entry name" value="YALI0F11671P"/>
    <property type="match status" value="1"/>
</dbReference>
<evidence type="ECO:0000313" key="4">
    <source>
        <dbReference type="Proteomes" id="UP000246740"/>
    </source>
</evidence>
<sequence>MKNLSTSAILVVAAATVAQAVSPTPAPIAKRQDFNPNDYGQYTNPAAIASLSNLLNDDFSSYLSLAPQYSQYLYQAQSSANLYLSLASSLAANGAPASELQSLLASVTAAAGGQNNVNAAAAGAAATGSTITSTQTVRKADQTAAATGSAESSPAPQTHALPGPLAGFATLATAALLAVTRQALRRVSAGLGTKPTPSSSVVAGVSTSARTLLRHQPVASRAHQPRSKAVSSTRRTFLPLTRSFGSTACRLDASSAGSRTTVQDPEPQTGLFYHPTKISVSHGPGKPEETVDAWALSFLSEPPSSEKAIIAYLLPPASSASSTTSADDPASYVRSNPDRIRINKEGWEIMHDVLKNEVVPHDDLLKFEADTRESGWAHLTDLRHPLMPGRIATPENIIASVAFVDSTLNPDSYEINDSYRLVTGYEGPIQMADSWIEKLRARFRSL</sequence>
<protein>
    <submittedName>
        <fullName evidence="3">Uncharacterized protein</fullName>
    </submittedName>
</protein>
<feature type="region of interest" description="Disordered" evidence="1">
    <location>
        <begin position="131"/>
        <end position="161"/>
    </location>
</feature>
<evidence type="ECO:0000313" key="3">
    <source>
        <dbReference type="EMBL" id="PWZ00526.1"/>
    </source>
</evidence>
<dbReference type="Proteomes" id="UP000246740">
    <property type="component" value="Unassembled WGS sequence"/>
</dbReference>
<evidence type="ECO:0000256" key="2">
    <source>
        <dbReference type="SAM" id="SignalP"/>
    </source>
</evidence>
<organism evidence="3 4">
    <name type="scientific">Testicularia cyperi</name>
    <dbReference type="NCBI Taxonomy" id="1882483"/>
    <lineage>
        <taxon>Eukaryota</taxon>
        <taxon>Fungi</taxon>
        <taxon>Dikarya</taxon>
        <taxon>Basidiomycota</taxon>
        <taxon>Ustilaginomycotina</taxon>
        <taxon>Ustilaginomycetes</taxon>
        <taxon>Ustilaginales</taxon>
        <taxon>Anthracoideaceae</taxon>
        <taxon>Testicularia</taxon>
    </lineage>
</organism>
<gene>
    <name evidence="3" type="ORF">BCV70DRAFT_205984</name>
</gene>
<dbReference type="AlphaFoldDB" id="A0A317XQD7"/>
<dbReference type="OrthoDB" id="5397701at2759"/>